<evidence type="ECO:0000256" key="2">
    <source>
        <dbReference type="ARBA" id="ARBA00022448"/>
    </source>
</evidence>
<evidence type="ECO:0000256" key="4">
    <source>
        <dbReference type="ARBA" id="ARBA00022519"/>
    </source>
</evidence>
<feature type="transmembrane region" description="Helical" evidence="8">
    <location>
        <begin position="220"/>
        <end position="238"/>
    </location>
</feature>
<reference evidence="9" key="1">
    <citation type="journal article" date="2014" name="PLoS Genet.">
        <title>Signature Gene Expression Reveals Novel Clues to the Molecular Mechanisms of Dimorphic Transition in Penicillium marneffei.</title>
        <authorList>
            <person name="Yang E."/>
            <person name="Wang G."/>
            <person name="Cai J."/>
            <person name="Woo P.C."/>
            <person name="Lau S.K."/>
            <person name="Yuen K.-Y."/>
            <person name="Chow W.-N."/>
            <person name="Lin X."/>
        </authorList>
    </citation>
    <scope>NUCLEOTIDE SEQUENCE [LARGE SCALE GENOMIC DNA]</scope>
    <source>
        <strain evidence="9">PM1</strain>
    </source>
</reference>
<feature type="transmembrane region" description="Helical" evidence="8">
    <location>
        <begin position="258"/>
        <end position="278"/>
    </location>
</feature>
<comment type="subcellular location">
    <subcellularLocation>
        <location evidence="1">Cell inner membrane</location>
        <topology evidence="1">Multi-pass membrane protein</topology>
    </subcellularLocation>
</comment>
<evidence type="ECO:0000256" key="8">
    <source>
        <dbReference type="SAM" id="Phobius"/>
    </source>
</evidence>
<feature type="transmembrane region" description="Helical" evidence="8">
    <location>
        <begin position="139"/>
        <end position="158"/>
    </location>
</feature>
<evidence type="ECO:0000256" key="1">
    <source>
        <dbReference type="ARBA" id="ARBA00004429"/>
    </source>
</evidence>
<keyword evidence="7 8" id="KW-0472">Membrane</keyword>
<accession>A0A093VNL1</accession>
<dbReference type="InterPro" id="IPR007272">
    <property type="entry name" value="Sulf_transp_TsuA/YedE"/>
</dbReference>
<dbReference type="PANTHER" id="PTHR30574:SF1">
    <property type="entry name" value="SULPHUR TRANSPORT DOMAIN-CONTAINING PROTEIN"/>
    <property type="match status" value="1"/>
</dbReference>
<dbReference type="PANTHER" id="PTHR30574">
    <property type="entry name" value="INNER MEMBRANE PROTEIN YEDE"/>
    <property type="match status" value="1"/>
</dbReference>
<evidence type="ECO:0000313" key="9">
    <source>
        <dbReference type="EMBL" id="KFX48246.1"/>
    </source>
</evidence>
<feature type="transmembrane region" description="Helical" evidence="8">
    <location>
        <begin position="336"/>
        <end position="355"/>
    </location>
</feature>
<feature type="transmembrane region" description="Helical" evidence="8">
    <location>
        <begin position="306"/>
        <end position="324"/>
    </location>
</feature>
<dbReference type="InterPro" id="IPR046513">
    <property type="entry name" value="DUF6691"/>
</dbReference>
<keyword evidence="2" id="KW-0813">Transport</keyword>
<evidence type="ECO:0000256" key="7">
    <source>
        <dbReference type="ARBA" id="ARBA00023136"/>
    </source>
</evidence>
<proteinExistence type="predicted"/>
<protein>
    <submittedName>
        <fullName evidence="9">Uncharacterized protein</fullName>
    </submittedName>
</protein>
<feature type="transmembrane region" description="Helical" evidence="8">
    <location>
        <begin position="189"/>
        <end position="208"/>
    </location>
</feature>
<gene>
    <name evidence="9" type="ORF">GQ26_0132780</name>
</gene>
<keyword evidence="6 8" id="KW-1133">Transmembrane helix</keyword>
<evidence type="ECO:0000256" key="6">
    <source>
        <dbReference type="ARBA" id="ARBA00022989"/>
    </source>
</evidence>
<dbReference type="GO" id="GO:0005886">
    <property type="term" value="C:plasma membrane"/>
    <property type="evidence" value="ECO:0007669"/>
    <property type="project" value="UniProtKB-SubCell"/>
</dbReference>
<name>A0A093VNL1_TALMA</name>
<keyword evidence="5 8" id="KW-0812">Transmembrane</keyword>
<dbReference type="HOGENOM" id="CLU_037802_1_1_1"/>
<dbReference type="Pfam" id="PF20398">
    <property type="entry name" value="DUF6691"/>
    <property type="match status" value="1"/>
</dbReference>
<dbReference type="AlphaFoldDB" id="A0A093VNL1"/>
<evidence type="ECO:0000256" key="3">
    <source>
        <dbReference type="ARBA" id="ARBA00022475"/>
    </source>
</evidence>
<dbReference type="EMBL" id="JPOX01000013">
    <property type="protein sequence ID" value="KFX48246.1"/>
    <property type="molecule type" value="Genomic_DNA"/>
</dbReference>
<keyword evidence="4" id="KW-0997">Cell inner membrane</keyword>
<keyword evidence="3" id="KW-1003">Cell membrane</keyword>
<comment type="caution">
    <text evidence="9">The sequence shown here is derived from an EMBL/GenBank/DDBJ whole genome shotgun (WGS) entry which is preliminary data.</text>
</comment>
<dbReference type="eggNOG" id="ENOG502S27S">
    <property type="taxonomic scope" value="Eukaryota"/>
</dbReference>
<organism evidence="9">
    <name type="scientific">Talaromyces marneffei PM1</name>
    <dbReference type="NCBI Taxonomy" id="1077442"/>
    <lineage>
        <taxon>Eukaryota</taxon>
        <taxon>Fungi</taxon>
        <taxon>Dikarya</taxon>
        <taxon>Ascomycota</taxon>
        <taxon>Pezizomycotina</taxon>
        <taxon>Eurotiomycetes</taxon>
        <taxon>Eurotiomycetidae</taxon>
        <taxon>Eurotiales</taxon>
        <taxon>Trichocomaceae</taxon>
        <taxon>Talaromyces</taxon>
        <taxon>Talaromyces sect. Talaromyces</taxon>
    </lineage>
</organism>
<sequence>MFTPVHTTLGALLLFSGSFGLLLHNGRVFGISSILRTCLLDPGLLFRGRRDKQKQNEPTEEVQEDENFPTLAGLITSPLLVKLLVPSLLPSYPEMGSTTTAWVSAAATLGLGVLTGWGTKNDQGCTSGHMLCGLSRLSARSLIATAIFFTTAVVTASLSPLLTGIDLIPACGNGATPCYYPTYPSGYELAVMTTSCISALFTTFVLGPKVLTRSYKSRRVFAYLAGVQFGLGLLFSGMADSKKVIRFFALFGGAVDKFDPSLALIILFGIGPSLYGYLTAEPGKNAEKPPTLAEKWSLPKLTVADINWRFIVGAVIFGVAWGSSGTCPGPAILRSVLQPVWGVLWMSGYFLGGVVG</sequence>
<evidence type="ECO:0000256" key="5">
    <source>
        <dbReference type="ARBA" id="ARBA00022692"/>
    </source>
</evidence>